<organism evidence="2 3">
    <name type="scientific">Thalassoglobus neptunius</name>
    <dbReference type="NCBI Taxonomy" id="1938619"/>
    <lineage>
        <taxon>Bacteria</taxon>
        <taxon>Pseudomonadati</taxon>
        <taxon>Planctomycetota</taxon>
        <taxon>Planctomycetia</taxon>
        <taxon>Planctomycetales</taxon>
        <taxon>Planctomycetaceae</taxon>
        <taxon>Thalassoglobus</taxon>
    </lineage>
</organism>
<accession>A0A5C5WQG1</accession>
<dbReference type="PANTHER" id="PTHR36930:SF1">
    <property type="entry name" value="MOSC DOMAIN-CONTAINING PROTEIN"/>
    <property type="match status" value="1"/>
</dbReference>
<dbReference type="EMBL" id="SIHI01000006">
    <property type="protein sequence ID" value="TWT52331.1"/>
    <property type="molecule type" value="Genomic_DNA"/>
</dbReference>
<dbReference type="PROSITE" id="PS51340">
    <property type="entry name" value="MOSC"/>
    <property type="match status" value="1"/>
</dbReference>
<dbReference type="AlphaFoldDB" id="A0A5C5WQG1"/>
<dbReference type="InterPro" id="IPR005302">
    <property type="entry name" value="MoCF_Sase_C"/>
</dbReference>
<dbReference type="InterPro" id="IPR011037">
    <property type="entry name" value="Pyrv_Knase-like_insert_dom_sf"/>
</dbReference>
<dbReference type="PANTHER" id="PTHR36930">
    <property type="entry name" value="METAL-SULFUR CLUSTER BIOSYNTHESIS PROTEINS YUAD-RELATED"/>
    <property type="match status" value="1"/>
</dbReference>
<name>A0A5C5WQG1_9PLAN</name>
<reference evidence="2 3" key="1">
    <citation type="submission" date="2019-02" db="EMBL/GenBank/DDBJ databases">
        <title>Deep-cultivation of Planctomycetes and their phenomic and genomic characterization uncovers novel biology.</title>
        <authorList>
            <person name="Wiegand S."/>
            <person name="Jogler M."/>
            <person name="Boedeker C."/>
            <person name="Pinto D."/>
            <person name="Vollmers J."/>
            <person name="Rivas-Marin E."/>
            <person name="Kohn T."/>
            <person name="Peeters S.H."/>
            <person name="Heuer A."/>
            <person name="Rast P."/>
            <person name="Oberbeckmann S."/>
            <person name="Bunk B."/>
            <person name="Jeske O."/>
            <person name="Meyerdierks A."/>
            <person name="Storesund J.E."/>
            <person name="Kallscheuer N."/>
            <person name="Luecker S."/>
            <person name="Lage O.M."/>
            <person name="Pohl T."/>
            <person name="Merkel B.J."/>
            <person name="Hornburger P."/>
            <person name="Mueller R.-W."/>
            <person name="Bruemmer F."/>
            <person name="Labrenz M."/>
            <person name="Spormann A.M."/>
            <person name="Op Den Camp H."/>
            <person name="Overmann J."/>
            <person name="Amann R."/>
            <person name="Jetten M.S.M."/>
            <person name="Mascher T."/>
            <person name="Medema M.H."/>
            <person name="Devos D.P."/>
            <person name="Kaster A.-K."/>
            <person name="Ovreas L."/>
            <person name="Rohde M."/>
            <person name="Galperin M.Y."/>
            <person name="Jogler C."/>
        </authorList>
    </citation>
    <scope>NUCLEOTIDE SEQUENCE [LARGE SCALE GENOMIC DNA]</scope>
    <source>
        <strain evidence="2 3">KOR42</strain>
    </source>
</reference>
<evidence type="ECO:0000313" key="2">
    <source>
        <dbReference type="EMBL" id="TWT52331.1"/>
    </source>
</evidence>
<keyword evidence="3" id="KW-1185">Reference proteome</keyword>
<dbReference type="Gene3D" id="2.40.33.20">
    <property type="entry name" value="PK beta-barrel domain-like"/>
    <property type="match status" value="1"/>
</dbReference>
<sequence>MTSIDFGDLLQKVPQVGRLESIGVSPGKKEPIEQLETATLKVGTGIEGDHHCVNRPGGHRQVTLIQAEHLPVVAQLCGRDAVSPEQLRRNLVVSGINLLSLKKSTFTIGDVLLEGTGPCDPCRRMEENLGEGGFQAMRGHGGITAKVLTGGTIRLGDPITLVCAE</sequence>
<evidence type="ECO:0000259" key="1">
    <source>
        <dbReference type="PROSITE" id="PS51340"/>
    </source>
</evidence>
<dbReference type="Proteomes" id="UP000317243">
    <property type="component" value="Unassembled WGS sequence"/>
</dbReference>
<dbReference type="SUPFAM" id="SSF50800">
    <property type="entry name" value="PK beta-barrel domain-like"/>
    <property type="match status" value="1"/>
</dbReference>
<dbReference type="GO" id="GO:0030151">
    <property type="term" value="F:molybdenum ion binding"/>
    <property type="evidence" value="ECO:0007669"/>
    <property type="project" value="InterPro"/>
</dbReference>
<dbReference type="Pfam" id="PF03473">
    <property type="entry name" value="MOSC"/>
    <property type="match status" value="1"/>
</dbReference>
<dbReference type="OrthoDB" id="1550913at2"/>
<dbReference type="RefSeq" id="WP_146510512.1">
    <property type="nucleotide sequence ID" value="NZ_SIHI01000006.1"/>
</dbReference>
<gene>
    <name evidence="2" type="ORF">KOR42_30170</name>
</gene>
<dbReference type="GO" id="GO:0003824">
    <property type="term" value="F:catalytic activity"/>
    <property type="evidence" value="ECO:0007669"/>
    <property type="project" value="InterPro"/>
</dbReference>
<comment type="caution">
    <text evidence="2">The sequence shown here is derived from an EMBL/GenBank/DDBJ whole genome shotgun (WGS) entry which is preliminary data.</text>
</comment>
<evidence type="ECO:0000313" key="3">
    <source>
        <dbReference type="Proteomes" id="UP000317243"/>
    </source>
</evidence>
<protein>
    <submittedName>
        <fullName evidence="2">MOSC domain protein</fullName>
    </submittedName>
</protein>
<dbReference type="GO" id="GO:0030170">
    <property type="term" value="F:pyridoxal phosphate binding"/>
    <property type="evidence" value="ECO:0007669"/>
    <property type="project" value="InterPro"/>
</dbReference>
<feature type="domain" description="MOSC" evidence="1">
    <location>
        <begin position="30"/>
        <end position="162"/>
    </location>
</feature>
<dbReference type="InterPro" id="IPR052716">
    <property type="entry name" value="MOSC_domain"/>
</dbReference>
<proteinExistence type="predicted"/>